<name>A0A6J6TXA7_9ZZZZ</name>
<dbReference type="EMBL" id="CAFBPD010000224">
    <property type="protein sequence ID" value="CAB5018178.1"/>
    <property type="molecule type" value="Genomic_DNA"/>
</dbReference>
<evidence type="ECO:0000313" key="1">
    <source>
        <dbReference type="EMBL" id="CAB4751645.1"/>
    </source>
</evidence>
<dbReference type="AlphaFoldDB" id="A0A6J6TXA7"/>
<accession>A0A6J6TXA7</accession>
<gene>
    <name evidence="1" type="ORF">UFOPK2786_01321</name>
    <name evidence="2" type="ORF">UFOPK4061_01233</name>
</gene>
<organism evidence="1">
    <name type="scientific">freshwater metagenome</name>
    <dbReference type="NCBI Taxonomy" id="449393"/>
    <lineage>
        <taxon>unclassified sequences</taxon>
        <taxon>metagenomes</taxon>
        <taxon>ecological metagenomes</taxon>
    </lineage>
</organism>
<sequence>MLSVVLDSSARMWHVTLTVEGAAVSSHEIRAALERLSDEHPFLLAGRYASNRAEIRYWDEATDASSAVELAARLWAEHRVSAGLPDWEVVGVEVIDQHTFHRRGRTAHGQPSLVAAGRILPF</sequence>
<reference evidence="1" key="1">
    <citation type="submission" date="2020-05" db="EMBL/GenBank/DDBJ databases">
        <authorList>
            <person name="Chiriac C."/>
            <person name="Salcher M."/>
            <person name="Ghai R."/>
            <person name="Kavagutti S V."/>
        </authorList>
    </citation>
    <scope>NUCLEOTIDE SEQUENCE</scope>
</reference>
<proteinExistence type="predicted"/>
<dbReference type="EMBL" id="CAEZYW010000221">
    <property type="protein sequence ID" value="CAB4751645.1"/>
    <property type="molecule type" value="Genomic_DNA"/>
</dbReference>
<protein>
    <submittedName>
        <fullName evidence="1">Unannotated protein</fullName>
    </submittedName>
</protein>
<evidence type="ECO:0000313" key="2">
    <source>
        <dbReference type="EMBL" id="CAB5018178.1"/>
    </source>
</evidence>